<dbReference type="PANTHER" id="PTHR19359:SF150">
    <property type="entry name" value="CYTOCHROME B5"/>
    <property type="match status" value="1"/>
</dbReference>
<evidence type="ECO:0000256" key="14">
    <source>
        <dbReference type="RuleBase" id="RU362121"/>
    </source>
</evidence>
<evidence type="ECO:0000256" key="3">
    <source>
        <dbReference type="ARBA" id="ARBA00022617"/>
    </source>
</evidence>
<evidence type="ECO:0000256" key="9">
    <source>
        <dbReference type="ARBA" id="ARBA00023004"/>
    </source>
</evidence>
<dbReference type="InterPro" id="IPR036400">
    <property type="entry name" value="Cyt_B5-like_heme/steroid_sf"/>
</dbReference>
<dbReference type="Proteomes" id="UP001497623">
    <property type="component" value="Unassembled WGS sequence"/>
</dbReference>
<feature type="domain" description="Cytochrome b5 heme-binding" evidence="16">
    <location>
        <begin position="17"/>
        <end position="93"/>
    </location>
</feature>
<evidence type="ECO:0000256" key="13">
    <source>
        <dbReference type="ARBA" id="ARBA00039806"/>
    </source>
</evidence>
<proteinExistence type="inferred from homology"/>
<dbReference type="Pfam" id="PF00173">
    <property type="entry name" value="Cyt-b5"/>
    <property type="match status" value="1"/>
</dbReference>
<dbReference type="Gene3D" id="3.10.120.10">
    <property type="entry name" value="Cytochrome b5-like heme/steroid binding domain"/>
    <property type="match status" value="1"/>
</dbReference>
<dbReference type="InterPro" id="IPR001199">
    <property type="entry name" value="Cyt_B5-like_heme/steroid-bd"/>
</dbReference>
<feature type="non-terminal residue" evidence="17">
    <location>
        <position position="137"/>
    </location>
</feature>
<dbReference type="InterPro" id="IPR018506">
    <property type="entry name" value="Cyt_B5_heme-BS"/>
</dbReference>
<evidence type="ECO:0000313" key="17">
    <source>
        <dbReference type="EMBL" id="CAL4178119.1"/>
    </source>
</evidence>
<comment type="subcellular location">
    <subcellularLocation>
        <location evidence="1">Endoplasmic reticulum membrane</location>
        <topology evidence="1">Single-pass membrane protein</topology>
        <orientation evidence="1">Cytoplasmic side</orientation>
    </subcellularLocation>
    <subcellularLocation>
        <location evidence="11">Microsome membrane</location>
        <topology evidence="11">Single-pass membrane protein</topology>
        <orientation evidence="11">Cytoplasmic side</orientation>
    </subcellularLocation>
</comment>
<evidence type="ECO:0000313" key="18">
    <source>
        <dbReference type="Proteomes" id="UP001497623"/>
    </source>
</evidence>
<keyword evidence="5 14" id="KW-0479">Metal-binding</keyword>
<keyword evidence="3 14" id="KW-0349">Heme</keyword>
<keyword evidence="18" id="KW-1185">Reference proteome</keyword>
<evidence type="ECO:0000256" key="1">
    <source>
        <dbReference type="ARBA" id="ARBA00004131"/>
    </source>
</evidence>
<dbReference type="AlphaFoldDB" id="A0AAV2SCB3"/>
<keyword evidence="10" id="KW-0472">Membrane</keyword>
<keyword evidence="9 14" id="KW-0408">Iron</keyword>
<dbReference type="PROSITE" id="PS50255">
    <property type="entry name" value="CYTOCHROME_B5_2"/>
    <property type="match status" value="1"/>
</dbReference>
<protein>
    <recommendedName>
        <fullName evidence="13">Cytochrome b5</fullName>
    </recommendedName>
</protein>
<keyword evidence="7" id="KW-0492">Microsome</keyword>
<dbReference type="PROSITE" id="PS00191">
    <property type="entry name" value="CYTOCHROME_B5_1"/>
    <property type="match status" value="1"/>
</dbReference>
<evidence type="ECO:0000256" key="6">
    <source>
        <dbReference type="ARBA" id="ARBA00022824"/>
    </source>
</evidence>
<evidence type="ECO:0000256" key="2">
    <source>
        <dbReference type="ARBA" id="ARBA00022448"/>
    </source>
</evidence>
<comment type="similarity">
    <text evidence="12 14">Belongs to the cytochrome b5 family.</text>
</comment>
<dbReference type="InterPro" id="IPR050668">
    <property type="entry name" value="Cytochrome_b5"/>
</dbReference>
<evidence type="ECO:0000256" key="7">
    <source>
        <dbReference type="ARBA" id="ARBA00022848"/>
    </source>
</evidence>
<evidence type="ECO:0000256" key="4">
    <source>
        <dbReference type="ARBA" id="ARBA00022692"/>
    </source>
</evidence>
<keyword evidence="8" id="KW-0249">Electron transport</keyword>
<evidence type="ECO:0000256" key="11">
    <source>
        <dbReference type="ARBA" id="ARBA00037877"/>
    </source>
</evidence>
<dbReference type="SUPFAM" id="SSF55856">
    <property type="entry name" value="Cytochrome b5-like heme/steroid binding domain"/>
    <property type="match status" value="1"/>
</dbReference>
<keyword evidence="2" id="KW-0813">Transport</keyword>
<name>A0AAV2SCB3_MEGNR</name>
<dbReference type="GO" id="GO:0046872">
    <property type="term" value="F:metal ion binding"/>
    <property type="evidence" value="ECO:0007669"/>
    <property type="project" value="UniProtKB-UniRule"/>
</dbReference>
<evidence type="ECO:0000256" key="8">
    <source>
        <dbReference type="ARBA" id="ARBA00022982"/>
    </source>
</evidence>
<dbReference type="PRINTS" id="PR00363">
    <property type="entry name" value="CYTOCHROMEB5"/>
</dbReference>
<dbReference type="GO" id="GO:0005789">
    <property type="term" value="C:endoplasmic reticulum membrane"/>
    <property type="evidence" value="ECO:0007669"/>
    <property type="project" value="UniProtKB-SubCell"/>
</dbReference>
<feature type="region of interest" description="Disordered" evidence="15">
    <location>
        <begin position="96"/>
        <end position="121"/>
    </location>
</feature>
<gene>
    <name evidence="17" type="ORF">MNOR_LOCUS34983</name>
</gene>
<evidence type="ECO:0000256" key="5">
    <source>
        <dbReference type="ARBA" id="ARBA00022723"/>
    </source>
</evidence>
<evidence type="ECO:0000256" key="15">
    <source>
        <dbReference type="SAM" id="MobiDB-lite"/>
    </source>
</evidence>
<evidence type="ECO:0000259" key="16">
    <source>
        <dbReference type="PROSITE" id="PS50255"/>
    </source>
</evidence>
<accession>A0AAV2SCB3</accession>
<keyword evidence="4" id="KW-0812">Transmembrane</keyword>
<reference evidence="17 18" key="1">
    <citation type="submission" date="2024-05" db="EMBL/GenBank/DDBJ databases">
        <authorList>
            <person name="Wallberg A."/>
        </authorList>
    </citation>
    <scope>NUCLEOTIDE SEQUENCE [LARGE SCALE GENOMIC DNA]</scope>
</reference>
<sequence>MSSDDKVIESEANNESPKVYTLEEIAEHNKKDSCWMVIHDKVYDVTKFLDEHPGGEEVLLDSGGADGTESFEDVGHSTDAREMMLDYYIGELPEHEKKKSVDKGPKSWALSDDDTASSGRGDLYWEIGKGASAITTP</sequence>
<dbReference type="EMBL" id="CAXKWB010056318">
    <property type="protein sequence ID" value="CAL4178119.1"/>
    <property type="molecule type" value="Genomic_DNA"/>
</dbReference>
<evidence type="ECO:0000256" key="12">
    <source>
        <dbReference type="ARBA" id="ARBA00038168"/>
    </source>
</evidence>
<feature type="compositionally biased region" description="Basic and acidic residues" evidence="15">
    <location>
        <begin position="96"/>
        <end position="105"/>
    </location>
</feature>
<dbReference type="GO" id="GO:0020037">
    <property type="term" value="F:heme binding"/>
    <property type="evidence" value="ECO:0007669"/>
    <property type="project" value="UniProtKB-UniRule"/>
</dbReference>
<dbReference type="PANTHER" id="PTHR19359">
    <property type="entry name" value="CYTOCHROME B5"/>
    <property type="match status" value="1"/>
</dbReference>
<comment type="caution">
    <text evidence="17">The sequence shown here is derived from an EMBL/GenBank/DDBJ whole genome shotgun (WGS) entry which is preliminary data.</text>
</comment>
<dbReference type="FunFam" id="3.10.120.10:FF:000002">
    <property type="entry name" value="Cytochrome b5 type B"/>
    <property type="match status" value="1"/>
</dbReference>
<dbReference type="SMART" id="SM01117">
    <property type="entry name" value="Cyt-b5"/>
    <property type="match status" value="1"/>
</dbReference>
<keyword evidence="6" id="KW-0256">Endoplasmic reticulum</keyword>
<organism evidence="17 18">
    <name type="scientific">Meganyctiphanes norvegica</name>
    <name type="common">Northern krill</name>
    <name type="synonym">Thysanopoda norvegica</name>
    <dbReference type="NCBI Taxonomy" id="48144"/>
    <lineage>
        <taxon>Eukaryota</taxon>
        <taxon>Metazoa</taxon>
        <taxon>Ecdysozoa</taxon>
        <taxon>Arthropoda</taxon>
        <taxon>Crustacea</taxon>
        <taxon>Multicrustacea</taxon>
        <taxon>Malacostraca</taxon>
        <taxon>Eumalacostraca</taxon>
        <taxon>Eucarida</taxon>
        <taxon>Euphausiacea</taxon>
        <taxon>Euphausiidae</taxon>
        <taxon>Meganyctiphanes</taxon>
    </lineage>
</organism>
<evidence type="ECO:0000256" key="10">
    <source>
        <dbReference type="ARBA" id="ARBA00023136"/>
    </source>
</evidence>